<dbReference type="PANTHER" id="PTHR30413:SF8">
    <property type="entry name" value="TRANSPORT PERMEASE PROTEIN"/>
    <property type="match status" value="1"/>
</dbReference>
<dbReference type="AlphaFoldDB" id="A0A7W8G2Y3"/>
<keyword evidence="4" id="KW-0997">Cell inner membrane</keyword>
<evidence type="ECO:0000313" key="8">
    <source>
        <dbReference type="Proteomes" id="UP000521199"/>
    </source>
</evidence>
<dbReference type="GO" id="GO:0005886">
    <property type="term" value="C:plasma membrane"/>
    <property type="evidence" value="ECO:0007669"/>
    <property type="project" value="UniProtKB-SubCell"/>
</dbReference>
<sequence>MKLIRDLWTNRGVLYAQLIADLRASVVGTRMGYLWWLLDPLLLMAIYYFLVQGVLERGGEDYAFFIFCGIVPWQWFARSMQLAATAYTRNKGLILSVPVPYSVYVLSPIVLHSAFALIGLGLMLAVYDVSLLWRLPLVLPLMLLQLLLTFGIGLLLASATVFLRDLAKFADYGIRILFYLSPVIYAVDRVLASETMPALAKTVFMLNPFAHLLPAYRDLLMQRWGNPPGPGLVLIALLALALIWAGAWLNGRLRNRIPQAL</sequence>
<evidence type="ECO:0000256" key="3">
    <source>
        <dbReference type="ARBA" id="ARBA00022448"/>
    </source>
</evidence>
<accession>A0A7W8G2Y3</accession>
<evidence type="ECO:0000259" key="6">
    <source>
        <dbReference type="PROSITE" id="PS51012"/>
    </source>
</evidence>
<feature type="transmembrane region" description="Helical" evidence="5">
    <location>
        <begin position="169"/>
        <end position="187"/>
    </location>
</feature>
<reference evidence="7 8" key="1">
    <citation type="submission" date="2020-08" db="EMBL/GenBank/DDBJ databases">
        <title>Genomic Encyclopedia of Type Strains, Phase IV (KMG-IV): sequencing the most valuable type-strain genomes for metagenomic binning, comparative biology and taxonomic classification.</title>
        <authorList>
            <person name="Goeker M."/>
        </authorList>
    </citation>
    <scope>NUCLEOTIDE SEQUENCE [LARGE SCALE GENOMIC DNA]</scope>
    <source>
        <strain evidence="7 8">DSM 24163</strain>
    </source>
</reference>
<evidence type="ECO:0000256" key="5">
    <source>
        <dbReference type="SAM" id="Phobius"/>
    </source>
</evidence>
<feature type="transmembrane region" description="Helical" evidence="5">
    <location>
        <begin position="229"/>
        <end position="249"/>
    </location>
</feature>
<evidence type="ECO:0000313" key="7">
    <source>
        <dbReference type="EMBL" id="MBB5209165.1"/>
    </source>
</evidence>
<keyword evidence="5" id="KW-1133">Transmembrane helix</keyword>
<keyword evidence="5" id="KW-0472">Membrane</keyword>
<evidence type="ECO:0000256" key="1">
    <source>
        <dbReference type="ARBA" id="ARBA00004429"/>
    </source>
</evidence>
<feature type="domain" description="ABC transmembrane type-2" evidence="6">
    <location>
        <begin position="31"/>
        <end position="253"/>
    </location>
</feature>
<feature type="transmembrane region" description="Helical" evidence="5">
    <location>
        <begin position="101"/>
        <end position="125"/>
    </location>
</feature>
<dbReference type="PANTHER" id="PTHR30413">
    <property type="entry name" value="INNER MEMBRANE TRANSPORT PERMEASE"/>
    <property type="match status" value="1"/>
</dbReference>
<feature type="transmembrane region" description="Helical" evidence="5">
    <location>
        <begin position="137"/>
        <end position="163"/>
    </location>
</feature>
<keyword evidence="4" id="KW-1003">Cell membrane</keyword>
<dbReference type="EMBL" id="JACHHP010000005">
    <property type="protein sequence ID" value="MBB5209165.1"/>
    <property type="molecule type" value="Genomic_DNA"/>
</dbReference>
<evidence type="ECO:0000256" key="2">
    <source>
        <dbReference type="ARBA" id="ARBA00007783"/>
    </source>
</evidence>
<dbReference type="InterPro" id="IPR047817">
    <property type="entry name" value="ABC2_TM_bact-type"/>
</dbReference>
<feature type="transmembrane region" description="Helical" evidence="5">
    <location>
        <begin position="33"/>
        <end position="50"/>
    </location>
</feature>
<comment type="similarity">
    <text evidence="2">Belongs to the ABC-2 integral membrane protein family.</text>
</comment>
<keyword evidence="3" id="KW-0813">Transport</keyword>
<name>A0A7W8G2Y3_9GAMM</name>
<comment type="caution">
    <text evidence="7">The sequence shown here is derived from an EMBL/GenBank/DDBJ whole genome shotgun (WGS) entry which is preliminary data.</text>
</comment>
<keyword evidence="5" id="KW-0812">Transmembrane</keyword>
<keyword evidence="8" id="KW-1185">Reference proteome</keyword>
<dbReference type="RefSeq" id="WP_183961711.1">
    <property type="nucleotide sequence ID" value="NZ_JACHHP010000005.1"/>
</dbReference>
<gene>
    <name evidence="7" type="ORF">HNQ52_002728</name>
</gene>
<evidence type="ECO:0000256" key="4">
    <source>
        <dbReference type="ARBA" id="ARBA00022519"/>
    </source>
</evidence>
<dbReference type="Proteomes" id="UP000521199">
    <property type="component" value="Unassembled WGS sequence"/>
</dbReference>
<protein>
    <submittedName>
        <fullName evidence="7">ABC-type polysaccharide/polyol phosphate export permease</fullName>
    </submittedName>
</protein>
<dbReference type="GO" id="GO:0015920">
    <property type="term" value="P:lipopolysaccharide transport"/>
    <property type="evidence" value="ECO:0007669"/>
    <property type="project" value="TreeGrafter"/>
</dbReference>
<comment type="subcellular location">
    <subcellularLocation>
        <location evidence="1">Cell inner membrane</location>
        <topology evidence="1">Multi-pass membrane protein</topology>
    </subcellularLocation>
</comment>
<dbReference type="PROSITE" id="PS51012">
    <property type="entry name" value="ABC_TM2"/>
    <property type="match status" value="1"/>
</dbReference>
<organism evidence="7 8">
    <name type="scientific">Chiayiivirga flava</name>
    <dbReference type="NCBI Taxonomy" id="659595"/>
    <lineage>
        <taxon>Bacteria</taxon>
        <taxon>Pseudomonadati</taxon>
        <taxon>Pseudomonadota</taxon>
        <taxon>Gammaproteobacteria</taxon>
        <taxon>Lysobacterales</taxon>
        <taxon>Lysobacteraceae</taxon>
        <taxon>Chiayiivirga</taxon>
    </lineage>
</organism>
<proteinExistence type="inferred from homology"/>
<feature type="transmembrane region" description="Helical" evidence="5">
    <location>
        <begin position="62"/>
        <end position="81"/>
    </location>
</feature>